<evidence type="ECO:0000313" key="4">
    <source>
        <dbReference type="EMBL" id="CAB4825367.1"/>
    </source>
</evidence>
<evidence type="ECO:0000313" key="7">
    <source>
        <dbReference type="EMBL" id="CAB5022443.1"/>
    </source>
</evidence>
<dbReference type="EMBL" id="CAFBIY010000018">
    <property type="protein sequence ID" value="CAB4847648.1"/>
    <property type="molecule type" value="Genomic_DNA"/>
</dbReference>
<dbReference type="InterPro" id="IPR016064">
    <property type="entry name" value="NAD/diacylglycerol_kinase_sf"/>
</dbReference>
<dbReference type="EMBL" id="CAESGF010000007">
    <property type="protein sequence ID" value="CAB4363749.1"/>
    <property type="molecule type" value="Genomic_DNA"/>
</dbReference>
<evidence type="ECO:0000313" key="5">
    <source>
        <dbReference type="EMBL" id="CAB4847648.1"/>
    </source>
</evidence>
<dbReference type="Gene3D" id="2.60.200.40">
    <property type="match status" value="1"/>
</dbReference>
<protein>
    <submittedName>
        <fullName evidence="5">Unannotated protein</fullName>
    </submittedName>
</protein>
<evidence type="ECO:0000313" key="6">
    <source>
        <dbReference type="EMBL" id="CAB4931221.1"/>
    </source>
</evidence>
<name>A0A6J7BTM7_9ZZZZ</name>
<dbReference type="InterPro" id="IPR045540">
    <property type="entry name" value="YegS/DAGK_C"/>
</dbReference>
<feature type="domain" description="YegS/DAGK C-terminal" evidence="1">
    <location>
        <begin position="91"/>
        <end position="199"/>
    </location>
</feature>
<dbReference type="EMBL" id="CAFAAV010000127">
    <property type="protein sequence ID" value="CAB4825367.1"/>
    <property type="molecule type" value="Genomic_DNA"/>
</dbReference>
<dbReference type="SUPFAM" id="SSF111331">
    <property type="entry name" value="NAD kinase/diacylglycerol kinase-like"/>
    <property type="match status" value="1"/>
</dbReference>
<dbReference type="Pfam" id="PF19279">
    <property type="entry name" value="YegS_C"/>
    <property type="match status" value="1"/>
</dbReference>
<dbReference type="AlphaFoldDB" id="A0A6J7BTM7"/>
<organism evidence="5">
    <name type="scientific">freshwater metagenome</name>
    <dbReference type="NCBI Taxonomy" id="449393"/>
    <lineage>
        <taxon>unclassified sequences</taxon>
        <taxon>metagenomes</taxon>
        <taxon>ecological metagenomes</taxon>
    </lineage>
</organism>
<dbReference type="EMBL" id="CAFBMT010000007">
    <property type="protein sequence ID" value="CAB4931221.1"/>
    <property type="molecule type" value="Genomic_DNA"/>
</dbReference>
<sequence>MTIRRGHSWGEAVTSPHDLLVLSSDSAVRAVVVSHREQGNDIPPVGLAGGDLARTMGGGTPGRFPGEVVRAPLDVLRLDADGQRTWAVAHVVARRHWWRGELLLAMNAQFLGEFDVAPRSHPNDAKVDVVHVDWQMGVRTRLAALRRARTGTHLPHPQIGVRQTPGTTVRFRRPLTVWVDGERWMDATELTITVEPDALIGHA</sequence>
<dbReference type="EMBL" id="CAEZYF010000005">
    <property type="protein sequence ID" value="CAB4718353.1"/>
    <property type="molecule type" value="Genomic_DNA"/>
</dbReference>
<reference evidence="5" key="1">
    <citation type="submission" date="2020-05" db="EMBL/GenBank/DDBJ databases">
        <authorList>
            <person name="Chiriac C."/>
            <person name="Salcher M."/>
            <person name="Ghai R."/>
            <person name="Kavagutti S V."/>
        </authorList>
    </citation>
    <scope>NUCLEOTIDE SEQUENCE</scope>
</reference>
<evidence type="ECO:0000313" key="3">
    <source>
        <dbReference type="EMBL" id="CAB4718353.1"/>
    </source>
</evidence>
<proteinExistence type="predicted"/>
<gene>
    <name evidence="3" type="ORF">UFOPK2656_01135</name>
    <name evidence="4" type="ORF">UFOPK3099_01644</name>
    <name evidence="5" type="ORF">UFOPK3267_00520</name>
    <name evidence="6" type="ORF">UFOPK3651_01489</name>
    <name evidence="7" type="ORF">UFOPK3931_03445</name>
    <name evidence="2" type="ORF">UFOPK4189_01524</name>
</gene>
<accession>A0A6J7BTM7</accession>
<dbReference type="EMBL" id="CAFBOL010000185">
    <property type="protein sequence ID" value="CAB5022443.1"/>
    <property type="molecule type" value="Genomic_DNA"/>
</dbReference>
<evidence type="ECO:0000259" key="1">
    <source>
        <dbReference type="Pfam" id="PF19279"/>
    </source>
</evidence>
<evidence type="ECO:0000313" key="2">
    <source>
        <dbReference type="EMBL" id="CAB4363749.1"/>
    </source>
</evidence>